<dbReference type="Gene3D" id="1.20.140.40">
    <property type="entry name" value="Invertase/pectin methylesterase inhibitor family protein"/>
    <property type="match status" value="1"/>
</dbReference>
<feature type="chain" id="PRO_5040431541" evidence="1">
    <location>
        <begin position="27"/>
        <end position="124"/>
    </location>
</feature>
<dbReference type="InterPro" id="IPR006501">
    <property type="entry name" value="Pectinesterase_inhib_dom"/>
</dbReference>
<dbReference type="EMBL" id="JAPFFM010000013">
    <property type="protein sequence ID" value="KAJ6723398.1"/>
    <property type="molecule type" value="Genomic_DNA"/>
</dbReference>
<feature type="signal peptide" evidence="1">
    <location>
        <begin position="1"/>
        <end position="26"/>
    </location>
</feature>
<organism evidence="3 4">
    <name type="scientific">Salix koriyanagi</name>
    <dbReference type="NCBI Taxonomy" id="2511006"/>
    <lineage>
        <taxon>Eukaryota</taxon>
        <taxon>Viridiplantae</taxon>
        <taxon>Streptophyta</taxon>
        <taxon>Embryophyta</taxon>
        <taxon>Tracheophyta</taxon>
        <taxon>Spermatophyta</taxon>
        <taxon>Magnoliopsida</taxon>
        <taxon>eudicotyledons</taxon>
        <taxon>Gunneridae</taxon>
        <taxon>Pentapetalae</taxon>
        <taxon>rosids</taxon>
        <taxon>fabids</taxon>
        <taxon>Malpighiales</taxon>
        <taxon>Salicaceae</taxon>
        <taxon>Saliceae</taxon>
        <taxon>Salix</taxon>
    </lineage>
</organism>
<dbReference type="Proteomes" id="UP001151752">
    <property type="component" value="Chromosome 14"/>
</dbReference>
<comment type="caution">
    <text evidence="3">The sequence shown here is derived from an EMBL/GenBank/DDBJ whole genome shotgun (WGS) entry which is preliminary data.</text>
</comment>
<reference evidence="3" key="2">
    <citation type="journal article" date="2023" name="Int. J. Mol. Sci.">
        <title>De Novo Assembly and Annotation of 11 Diverse Shrub Willow (Salix) Genomes Reveals Novel Gene Organization in Sex-Linked Regions.</title>
        <authorList>
            <person name="Hyden B."/>
            <person name="Feng K."/>
            <person name="Yates T.B."/>
            <person name="Jawdy S."/>
            <person name="Cereghino C."/>
            <person name="Smart L.B."/>
            <person name="Muchero W."/>
        </authorList>
    </citation>
    <scope>NUCLEOTIDE SEQUENCE</scope>
    <source>
        <tissue evidence="3">Shoot tip</tissue>
    </source>
</reference>
<dbReference type="Pfam" id="PF04043">
    <property type="entry name" value="PMEI"/>
    <property type="match status" value="1"/>
</dbReference>
<dbReference type="AlphaFoldDB" id="A0A9Q0U4T8"/>
<evidence type="ECO:0000259" key="2">
    <source>
        <dbReference type="Pfam" id="PF04043"/>
    </source>
</evidence>
<accession>A0A9Q0U4T8</accession>
<sequence length="124" mass="13709">MMPSKLISLVALAVVFLPFLTSPSLAGVPPSSPVSPGTLCKGTHDPSYCKSVLPIQTTNVYDSGRLCVRKSLSQSRKFLNLVDRYLSRSSTLSITTIRALEDCRFLANLNIDFLLNSLRNRRSY</sequence>
<reference evidence="3" key="1">
    <citation type="submission" date="2022-11" db="EMBL/GenBank/DDBJ databases">
        <authorList>
            <person name="Hyden B.L."/>
            <person name="Feng K."/>
            <person name="Yates T."/>
            <person name="Jawdy S."/>
            <person name="Smart L.B."/>
            <person name="Muchero W."/>
        </authorList>
    </citation>
    <scope>NUCLEOTIDE SEQUENCE</scope>
    <source>
        <tissue evidence="3">Shoot tip</tissue>
    </source>
</reference>
<feature type="domain" description="Pectinesterase inhibitor" evidence="2">
    <location>
        <begin position="38"/>
        <end position="120"/>
    </location>
</feature>
<evidence type="ECO:0000313" key="3">
    <source>
        <dbReference type="EMBL" id="KAJ6723398.1"/>
    </source>
</evidence>
<proteinExistence type="predicted"/>
<dbReference type="GO" id="GO:0004857">
    <property type="term" value="F:enzyme inhibitor activity"/>
    <property type="evidence" value="ECO:0007669"/>
    <property type="project" value="InterPro"/>
</dbReference>
<name>A0A9Q0U4T8_9ROSI</name>
<dbReference type="SUPFAM" id="SSF101148">
    <property type="entry name" value="Plant invertase/pectin methylesterase inhibitor"/>
    <property type="match status" value="1"/>
</dbReference>
<dbReference type="InterPro" id="IPR035513">
    <property type="entry name" value="Invertase/methylesterase_inhib"/>
</dbReference>
<keyword evidence="1" id="KW-0732">Signal</keyword>
<keyword evidence="4" id="KW-1185">Reference proteome</keyword>
<protein>
    <submittedName>
        <fullName evidence="3">PECTINESTERASE</fullName>
    </submittedName>
</protein>
<evidence type="ECO:0000256" key="1">
    <source>
        <dbReference type="SAM" id="SignalP"/>
    </source>
</evidence>
<gene>
    <name evidence="3" type="ORF">OIU74_007882</name>
</gene>
<evidence type="ECO:0000313" key="4">
    <source>
        <dbReference type="Proteomes" id="UP001151752"/>
    </source>
</evidence>